<accession>K2MWU6</accession>
<keyword evidence="1" id="KW-0812">Transmembrane</keyword>
<feature type="non-terminal residue" evidence="2">
    <location>
        <position position="1"/>
    </location>
</feature>
<comment type="caution">
    <text evidence="2">The sequence shown here is derived from an EMBL/GenBank/DDBJ whole genome shotgun (WGS) entry which is preliminary data.</text>
</comment>
<proteinExistence type="predicted"/>
<gene>
    <name evidence="2" type="ORF">MOQ_005970</name>
</gene>
<keyword evidence="1" id="KW-0472">Membrane</keyword>
<keyword evidence="3" id="KW-1185">Reference proteome</keyword>
<reference evidence="2 3" key="1">
    <citation type="journal article" date="2012" name="BMC Genomics">
        <title>Comparative genomic analysis of human infective Trypanosoma cruzi lineages with the bat-restricted subspecies T. cruzi marinkellei.</title>
        <authorList>
            <person name="Franzen O."/>
            <person name="Talavera-Lopez C."/>
            <person name="Ochaya S."/>
            <person name="Butler C.E."/>
            <person name="Messenger L.A."/>
            <person name="Lewis M.D."/>
            <person name="Llewellyn M.S."/>
            <person name="Marinkelle C.J."/>
            <person name="Tyler K.M."/>
            <person name="Miles M.A."/>
            <person name="Andersson B."/>
        </authorList>
    </citation>
    <scope>NUCLEOTIDE SEQUENCE [LARGE SCALE GENOMIC DNA]</scope>
    <source>
        <strain evidence="2 3">B7</strain>
    </source>
</reference>
<evidence type="ECO:0000313" key="3">
    <source>
        <dbReference type="Proteomes" id="UP000007350"/>
    </source>
</evidence>
<dbReference type="Proteomes" id="UP000007350">
    <property type="component" value="Unassembled WGS sequence"/>
</dbReference>
<dbReference type="EMBL" id="AHKC01012350">
    <property type="protein sequence ID" value="EKF30229.1"/>
    <property type="molecule type" value="Genomic_DNA"/>
</dbReference>
<evidence type="ECO:0000313" key="2">
    <source>
        <dbReference type="EMBL" id="EKF30229.1"/>
    </source>
</evidence>
<feature type="transmembrane region" description="Helical" evidence="1">
    <location>
        <begin position="36"/>
        <end position="59"/>
    </location>
</feature>
<dbReference type="OrthoDB" id="273018at2759"/>
<evidence type="ECO:0000256" key="1">
    <source>
        <dbReference type="SAM" id="Phobius"/>
    </source>
</evidence>
<organism evidence="2 3">
    <name type="scientific">Trypanosoma cruzi marinkellei</name>
    <dbReference type="NCBI Taxonomy" id="85056"/>
    <lineage>
        <taxon>Eukaryota</taxon>
        <taxon>Discoba</taxon>
        <taxon>Euglenozoa</taxon>
        <taxon>Kinetoplastea</taxon>
        <taxon>Metakinetoplastina</taxon>
        <taxon>Trypanosomatida</taxon>
        <taxon>Trypanosomatidae</taxon>
        <taxon>Trypanosoma</taxon>
        <taxon>Schizotrypanum</taxon>
    </lineage>
</organism>
<dbReference type="AlphaFoldDB" id="K2MWU6"/>
<name>K2MWU6_TRYCR</name>
<protein>
    <submittedName>
        <fullName evidence="2">Uncharacterized protein</fullName>
    </submittedName>
</protein>
<keyword evidence="1" id="KW-1133">Transmembrane helix</keyword>
<sequence>FFFHYPFLPSLLAGVFFLFLFSPPFSFFCSSSFCVAIVLAACSLLFLLISALLQLVLVCTRTRRRGRAKINNNIRLTAVLLHLSQVRGRVGRKKNKTKMTGQALTVLSLLCTRALVVLREAAPSMSTARYLSSVAASTAALSCNAPDAMLLRCANDFVQRLASLLPLLRTTEPLQEDVAIGIFRIAKSNGSGNISPACIDSLLKEVDERFVGPQFVLWKPQTILASLHAIAIASPSGPLKMVDTLLFCAKEQISQLDERKSARLLWCVATLRKESAHATLWRLLCGRLVRFSRVLTSNSRSLVVEALIIVQECTCDAQHELLCVLHETRLAGQEGEAFEGEEVMMMGYDYQALKERLLSDVHLLSVESIIHMLSQASGTSLDGSDEVNYLLQHLVFRPLRPVVCRELLEVLVAVGNSEVAQSLRMKAVECIRNEYGQGSSGKHDPIRDLATVSIAFALERQQTLGVSAGTIMLLEELIARCHGMSDGVWGRYSGRVAGVLAVALDVLASFVQTGKKSPSLAGIYHQLEQFPESWEQGGPPSAAITECAACVCSACHLLRVLSLLKSPFSTAAPSSAVETATTGDGNGTHGSLTDALLRRCTDVFAREGTLIPRAVVFDMWRAAAGVEGTLSAVLQPLMELLLNYTEKHPADFSLREVAKFFGTECQRFPAEAFELFVRCLTNESDNVASSHLDMLVSSMEGVAARGDKALLQRLQLMLFLRPIGHEKALIHAVLFKTSQLVRLFNCCDSASDLTASMQATLLELMVSSCGRCTTMEELNTAASLLPQIQRGALKDALAWALATNAQRMHPTATPDVQKALLIVYLQKGGVAVEEDLLQALRRQA</sequence>